<keyword evidence="4" id="KW-0408">Iron</keyword>
<dbReference type="Pfam" id="PF00111">
    <property type="entry name" value="Fer2"/>
    <property type="match status" value="1"/>
</dbReference>
<dbReference type="InterPro" id="IPR051452">
    <property type="entry name" value="Diverse_Oxidoreductases"/>
</dbReference>
<dbReference type="InterPro" id="IPR002888">
    <property type="entry name" value="2Fe-2S-bd"/>
</dbReference>
<evidence type="ECO:0000313" key="8">
    <source>
        <dbReference type="Proteomes" id="UP001519921"/>
    </source>
</evidence>
<dbReference type="CDD" id="cd00207">
    <property type="entry name" value="fer2"/>
    <property type="match status" value="1"/>
</dbReference>
<keyword evidence="3" id="KW-0560">Oxidoreductase</keyword>
<feature type="domain" description="2Fe-2S ferredoxin-type" evidence="6">
    <location>
        <begin position="7"/>
        <end position="83"/>
    </location>
</feature>
<gene>
    <name evidence="7" type="ORF">KYD98_01365</name>
</gene>
<dbReference type="PANTHER" id="PTHR44379:SF8">
    <property type="entry name" value="XANTHINE DEHYDROGENASE IRON-SULFUR-BINDING SUBUNIT XDHC-RELATED"/>
    <property type="match status" value="1"/>
</dbReference>
<evidence type="ECO:0000256" key="3">
    <source>
        <dbReference type="ARBA" id="ARBA00023002"/>
    </source>
</evidence>
<evidence type="ECO:0000256" key="1">
    <source>
        <dbReference type="ARBA" id="ARBA00022714"/>
    </source>
</evidence>
<dbReference type="EMBL" id="JAHXPT010000001">
    <property type="protein sequence ID" value="MBW6408736.1"/>
    <property type="molecule type" value="Genomic_DNA"/>
</dbReference>
<evidence type="ECO:0000256" key="5">
    <source>
        <dbReference type="ARBA" id="ARBA00023014"/>
    </source>
</evidence>
<accession>A0ABS7AM21</accession>
<protein>
    <submittedName>
        <fullName evidence="7">(2Fe-2S)-binding protein</fullName>
    </submittedName>
</protein>
<dbReference type="RefSeq" id="WP_219777794.1">
    <property type="nucleotide sequence ID" value="NZ_JAHXPT010000001.1"/>
</dbReference>
<dbReference type="InterPro" id="IPR006058">
    <property type="entry name" value="2Fe2S_fd_BS"/>
</dbReference>
<evidence type="ECO:0000256" key="2">
    <source>
        <dbReference type="ARBA" id="ARBA00022723"/>
    </source>
</evidence>
<dbReference type="Pfam" id="PF01799">
    <property type="entry name" value="Fer2_2"/>
    <property type="match status" value="1"/>
</dbReference>
<dbReference type="InterPro" id="IPR036010">
    <property type="entry name" value="2Fe-2S_ferredoxin-like_sf"/>
</dbReference>
<keyword evidence="2" id="KW-0479">Metal-binding</keyword>
<sequence length="157" mass="17122">MSNAKMKKISMTVNDKPYTLEVDIRESLLDVLRNKLHLTGVKCGCHVGECGACTVLIDGTPTDSCIYMAAWADGKTILTIEGVKKNGKLSKVQQAFIDEGAVQCGFCTPGLVLTSTALVNSGKKYTDEEIRREISGHLCRCTGYQKIFNATKKALEK</sequence>
<dbReference type="Gene3D" id="1.10.150.120">
    <property type="entry name" value="[2Fe-2S]-binding domain"/>
    <property type="match status" value="1"/>
</dbReference>
<evidence type="ECO:0000256" key="4">
    <source>
        <dbReference type="ARBA" id="ARBA00023004"/>
    </source>
</evidence>
<name>A0ABS7AM21_9CLOT</name>
<keyword evidence="8" id="KW-1185">Reference proteome</keyword>
<dbReference type="SUPFAM" id="SSF47741">
    <property type="entry name" value="CO dehydrogenase ISP C-domain like"/>
    <property type="match status" value="1"/>
</dbReference>
<dbReference type="InterPro" id="IPR036884">
    <property type="entry name" value="2Fe-2S-bd_dom_sf"/>
</dbReference>
<dbReference type="NCBIfam" id="NF043084">
    <property type="entry name" value="XdhC_XDHase"/>
    <property type="match status" value="1"/>
</dbReference>
<dbReference type="InterPro" id="IPR050033">
    <property type="entry name" value="XdhC_XDHase"/>
</dbReference>
<evidence type="ECO:0000259" key="6">
    <source>
        <dbReference type="PROSITE" id="PS51085"/>
    </source>
</evidence>
<dbReference type="Proteomes" id="UP001519921">
    <property type="component" value="Unassembled WGS sequence"/>
</dbReference>
<dbReference type="PROSITE" id="PS00197">
    <property type="entry name" value="2FE2S_FER_1"/>
    <property type="match status" value="1"/>
</dbReference>
<keyword evidence="1" id="KW-0001">2Fe-2S</keyword>
<dbReference type="PROSITE" id="PS51085">
    <property type="entry name" value="2FE2S_FER_2"/>
    <property type="match status" value="1"/>
</dbReference>
<proteinExistence type="predicted"/>
<dbReference type="PANTHER" id="PTHR44379">
    <property type="entry name" value="OXIDOREDUCTASE WITH IRON-SULFUR SUBUNIT"/>
    <property type="match status" value="1"/>
</dbReference>
<dbReference type="InterPro" id="IPR012675">
    <property type="entry name" value="Beta-grasp_dom_sf"/>
</dbReference>
<dbReference type="SUPFAM" id="SSF54292">
    <property type="entry name" value="2Fe-2S ferredoxin-like"/>
    <property type="match status" value="1"/>
</dbReference>
<reference evidence="7 8" key="1">
    <citation type="submission" date="2021-07" db="EMBL/GenBank/DDBJ databases">
        <title>Clostridium weizhouense sp. nov., an anaerobic bacterium isolated from activated sludge of Petroleum wastewater.</title>
        <authorList>
            <person name="Li Q."/>
        </authorList>
    </citation>
    <scope>NUCLEOTIDE SEQUENCE [LARGE SCALE GENOMIC DNA]</scope>
    <source>
        <strain evidence="7 8">YB-6</strain>
    </source>
</reference>
<organism evidence="7 8">
    <name type="scientific">Clostridium weizhouense</name>
    <dbReference type="NCBI Taxonomy" id="2859781"/>
    <lineage>
        <taxon>Bacteria</taxon>
        <taxon>Bacillati</taxon>
        <taxon>Bacillota</taxon>
        <taxon>Clostridia</taxon>
        <taxon>Eubacteriales</taxon>
        <taxon>Clostridiaceae</taxon>
        <taxon>Clostridium</taxon>
    </lineage>
</organism>
<comment type="caution">
    <text evidence="7">The sequence shown here is derived from an EMBL/GenBank/DDBJ whole genome shotgun (WGS) entry which is preliminary data.</text>
</comment>
<evidence type="ECO:0000313" key="7">
    <source>
        <dbReference type="EMBL" id="MBW6408736.1"/>
    </source>
</evidence>
<dbReference type="InterPro" id="IPR001041">
    <property type="entry name" value="2Fe-2S_ferredoxin-type"/>
</dbReference>
<keyword evidence="5" id="KW-0411">Iron-sulfur</keyword>
<dbReference type="Gene3D" id="3.10.20.30">
    <property type="match status" value="1"/>
</dbReference>